<feature type="binding site" evidence="6">
    <location>
        <begin position="101"/>
        <end position="104"/>
    </location>
    <ligand>
        <name>substrate</name>
    </ligand>
</feature>
<comment type="cofactor">
    <cofactor evidence="6 7">
        <name>Mg(2+)</name>
        <dbReference type="ChEBI" id="CHEBI:18420"/>
    </cofactor>
</comment>
<evidence type="ECO:0000313" key="9">
    <source>
        <dbReference type="Proteomes" id="UP000037660"/>
    </source>
</evidence>
<dbReference type="PRINTS" id="PR00377">
    <property type="entry name" value="IMPHPHTASES"/>
</dbReference>
<keyword evidence="4 6" id="KW-0378">Hydrolase</keyword>
<feature type="binding site" evidence="7">
    <location>
        <position position="102"/>
    </location>
    <ligand>
        <name>Mg(2+)</name>
        <dbReference type="ChEBI" id="CHEBI:18420"/>
        <label>1</label>
        <note>catalytic</note>
    </ligand>
</feature>
<gene>
    <name evidence="6" type="primary">cysQ</name>
    <name evidence="8" type="ORF">ISF6_2319</name>
</gene>
<evidence type="ECO:0000313" key="8">
    <source>
        <dbReference type="EMBL" id="GAP36479.1"/>
    </source>
</evidence>
<dbReference type="RefSeq" id="WP_054020471.1">
    <property type="nucleotide sequence ID" value="NZ_BBYR01000036.1"/>
</dbReference>
<dbReference type="NCBIfam" id="TIGR01331">
    <property type="entry name" value="bisphos_cysQ"/>
    <property type="match status" value="1"/>
</dbReference>
<evidence type="ECO:0000256" key="3">
    <source>
        <dbReference type="ARBA" id="ARBA00022519"/>
    </source>
</evidence>
<keyword evidence="6 7" id="KW-0479">Metal-binding</keyword>
<feature type="binding site" evidence="7">
    <location>
        <position position="99"/>
    </location>
    <ligand>
        <name>Mg(2+)</name>
        <dbReference type="ChEBI" id="CHEBI:18420"/>
        <label>1</label>
        <note>catalytic</note>
    </ligand>
</feature>
<dbReference type="InterPro" id="IPR006240">
    <property type="entry name" value="CysQ"/>
</dbReference>
<dbReference type="EMBL" id="BBYR01000036">
    <property type="protein sequence ID" value="GAP36479.1"/>
    <property type="molecule type" value="Genomic_DNA"/>
</dbReference>
<evidence type="ECO:0000256" key="7">
    <source>
        <dbReference type="PIRSR" id="PIRSR600760-2"/>
    </source>
</evidence>
<name>A0A0K8P1R4_PISS1</name>
<reference evidence="8 9" key="2">
    <citation type="journal article" date="2016" name="Science">
        <title>A bacterium that degrades and assimilates poly(ethylene terephthalate).</title>
        <authorList>
            <person name="Yoshida S."/>
            <person name="Hiraga K."/>
            <person name="Takehana T."/>
            <person name="Taniguchi I."/>
            <person name="Yamaji H."/>
            <person name="Maeda Y."/>
            <person name="Toyohara K."/>
            <person name="Miyamoto K."/>
            <person name="Kimura Y."/>
            <person name="Oda K."/>
        </authorList>
    </citation>
    <scope>NUCLEOTIDE SEQUENCE [LARGE SCALE GENOMIC DNA]</scope>
    <source>
        <strain evidence="9">NBRC 110686 / TISTR 2288 / 201-F6</strain>
    </source>
</reference>
<dbReference type="AlphaFoldDB" id="A0A0K8P1R4"/>
<proteinExistence type="inferred from homology"/>
<feature type="binding site" evidence="6">
    <location>
        <position position="77"/>
    </location>
    <ligand>
        <name>Mg(2+)</name>
        <dbReference type="ChEBI" id="CHEBI:18420"/>
        <label>1</label>
    </ligand>
</feature>
<reference evidence="9" key="1">
    <citation type="submission" date="2015-07" db="EMBL/GenBank/DDBJ databases">
        <title>Discovery of a poly(ethylene terephthalate assimilation.</title>
        <authorList>
            <person name="Yoshida S."/>
            <person name="Hiraga K."/>
            <person name="Takehana T."/>
            <person name="Taniguchi I."/>
            <person name="Yamaji H."/>
            <person name="Maeda Y."/>
            <person name="Toyohara K."/>
            <person name="Miyamoto K."/>
            <person name="Kimura Y."/>
            <person name="Oda K."/>
        </authorList>
    </citation>
    <scope>NUCLEOTIDE SEQUENCE [LARGE SCALE GENOMIC DNA]</scope>
    <source>
        <strain evidence="9">NBRC 110686 / TISTR 2288 / 201-F6</strain>
    </source>
</reference>
<dbReference type="Proteomes" id="UP000037660">
    <property type="component" value="Unassembled WGS sequence"/>
</dbReference>
<keyword evidence="5 6" id="KW-0472">Membrane</keyword>
<sequence length="272" mass="28304">MTTPDANLPPAPLEAWLPALVALAREAGALTLQWYAPDCAHVDKADGSPVTAADGAAEALIAAGLQRLAPELPLVAEEAASAGPVPAEACLGRPWWLVDPLDGTREFLARNGEFTVNIALVEAGRPVLGVVVAPALDQAWWGAEGLGAWAAEGGGPARPIAVRRLPPEGLTVLGSRSHGNDAALDDYLRGRRVAARAVAGSSLKFCRLAEGRADLYPRFGRTMAWDTAAGHAVLRAAGGELRRLDGTPLRYAADALENPAFVAHGDAAAWRA</sequence>
<dbReference type="SUPFAM" id="SSF56655">
    <property type="entry name" value="Carbohydrate phosphatase"/>
    <property type="match status" value="1"/>
</dbReference>
<keyword evidence="9" id="KW-1185">Reference proteome</keyword>
<dbReference type="PANTHER" id="PTHR43028:SF5">
    <property type="entry name" value="3'(2'),5'-BISPHOSPHATE NUCLEOTIDASE 1"/>
    <property type="match status" value="1"/>
</dbReference>
<comment type="caution">
    <text evidence="8">The sequence shown here is derived from an EMBL/GenBank/DDBJ whole genome shotgun (WGS) entry which is preliminary data.</text>
</comment>
<feature type="binding site" evidence="7">
    <location>
        <position position="77"/>
    </location>
    <ligand>
        <name>Mg(2+)</name>
        <dbReference type="ChEBI" id="CHEBI:18420"/>
        <label>1</label>
        <note>catalytic</note>
    </ligand>
</feature>
<dbReference type="GO" id="GO:0005886">
    <property type="term" value="C:plasma membrane"/>
    <property type="evidence" value="ECO:0007669"/>
    <property type="project" value="UniProtKB-SubCell"/>
</dbReference>
<dbReference type="OrthoDB" id="9785695at2"/>
<dbReference type="GO" id="GO:0050427">
    <property type="term" value="P:3'-phosphoadenosine 5'-phosphosulfate metabolic process"/>
    <property type="evidence" value="ECO:0007669"/>
    <property type="project" value="TreeGrafter"/>
</dbReference>
<evidence type="ECO:0000256" key="5">
    <source>
        <dbReference type="ARBA" id="ARBA00023136"/>
    </source>
</evidence>
<dbReference type="EC" id="3.1.3.7" evidence="6"/>
<feature type="binding site" evidence="6">
    <location>
        <position position="226"/>
    </location>
    <ligand>
        <name>substrate</name>
    </ligand>
</feature>
<keyword evidence="6 7" id="KW-0460">Magnesium</keyword>
<comment type="subcellular location">
    <subcellularLocation>
        <location evidence="6">Cell inner membrane</location>
        <topology evidence="6">Peripheral membrane protein</topology>
        <orientation evidence="6">Cytoplasmic side</orientation>
    </subcellularLocation>
</comment>
<dbReference type="GO" id="GO:0000287">
    <property type="term" value="F:magnesium ion binding"/>
    <property type="evidence" value="ECO:0007669"/>
    <property type="project" value="UniProtKB-UniRule"/>
</dbReference>
<feature type="binding site" evidence="7">
    <location>
        <position position="226"/>
    </location>
    <ligand>
        <name>Mg(2+)</name>
        <dbReference type="ChEBI" id="CHEBI:18420"/>
        <label>1</label>
        <note>catalytic</note>
    </ligand>
</feature>
<dbReference type="GO" id="GO:0008441">
    <property type="term" value="F:3'(2'),5'-bisphosphate nucleotidase activity"/>
    <property type="evidence" value="ECO:0007669"/>
    <property type="project" value="UniProtKB-UniRule"/>
</dbReference>
<keyword evidence="3 6" id="KW-0997">Cell inner membrane</keyword>
<feature type="binding site" evidence="6">
    <location>
        <position position="99"/>
    </location>
    <ligand>
        <name>Mg(2+)</name>
        <dbReference type="ChEBI" id="CHEBI:18420"/>
        <label>2</label>
    </ligand>
</feature>
<dbReference type="InterPro" id="IPR050725">
    <property type="entry name" value="CysQ/Inositol_MonoPase"/>
</dbReference>
<feature type="binding site" evidence="6">
    <location>
        <position position="99"/>
    </location>
    <ligand>
        <name>Mg(2+)</name>
        <dbReference type="ChEBI" id="CHEBI:18420"/>
        <label>1</label>
    </ligand>
</feature>
<feature type="binding site" evidence="6">
    <location>
        <position position="77"/>
    </location>
    <ligand>
        <name>substrate</name>
    </ligand>
</feature>
<feature type="binding site" evidence="6">
    <location>
        <position position="102"/>
    </location>
    <ligand>
        <name>Mg(2+)</name>
        <dbReference type="ChEBI" id="CHEBI:18420"/>
        <label>2</label>
    </ligand>
</feature>
<dbReference type="PANTHER" id="PTHR43028">
    <property type="entry name" value="3'(2'),5'-BISPHOSPHATE NUCLEOTIDASE 1"/>
    <property type="match status" value="1"/>
</dbReference>
<comment type="catalytic activity">
    <reaction evidence="6">
        <text>adenosine 3',5'-bisphosphate + H2O = AMP + phosphate</text>
        <dbReference type="Rhea" id="RHEA:10040"/>
        <dbReference type="ChEBI" id="CHEBI:15377"/>
        <dbReference type="ChEBI" id="CHEBI:43474"/>
        <dbReference type="ChEBI" id="CHEBI:58343"/>
        <dbReference type="ChEBI" id="CHEBI:456215"/>
        <dbReference type="EC" id="3.1.3.7"/>
    </reaction>
</comment>
<feature type="binding site" evidence="6">
    <location>
        <position position="101"/>
    </location>
    <ligand>
        <name>Mg(2+)</name>
        <dbReference type="ChEBI" id="CHEBI:18420"/>
        <label>1</label>
    </ligand>
</feature>
<keyword evidence="2 6" id="KW-1003">Cell membrane</keyword>
<feature type="binding site" evidence="7">
    <location>
        <position position="101"/>
    </location>
    <ligand>
        <name>Mg(2+)</name>
        <dbReference type="ChEBI" id="CHEBI:18420"/>
        <label>1</label>
        <note>catalytic</note>
    </ligand>
</feature>
<dbReference type="Gene3D" id="3.40.190.80">
    <property type="match status" value="1"/>
</dbReference>
<comment type="similarity">
    <text evidence="1 6">Belongs to the inositol monophosphatase superfamily. CysQ family.</text>
</comment>
<dbReference type="CDD" id="cd01638">
    <property type="entry name" value="CysQ"/>
    <property type="match status" value="1"/>
</dbReference>
<dbReference type="Pfam" id="PF00459">
    <property type="entry name" value="Inositol_P"/>
    <property type="match status" value="1"/>
</dbReference>
<evidence type="ECO:0000256" key="6">
    <source>
        <dbReference type="HAMAP-Rule" id="MF_02095"/>
    </source>
</evidence>
<dbReference type="InterPro" id="IPR000760">
    <property type="entry name" value="Inositol_monophosphatase-like"/>
</dbReference>
<dbReference type="Gene3D" id="3.30.540.10">
    <property type="entry name" value="Fructose-1,6-Bisphosphatase, subunit A, domain 1"/>
    <property type="match status" value="1"/>
</dbReference>
<dbReference type="InterPro" id="IPR020550">
    <property type="entry name" value="Inositol_monophosphatase_CS"/>
</dbReference>
<feature type="binding site" evidence="6">
    <location>
        <position position="226"/>
    </location>
    <ligand>
        <name>Mg(2+)</name>
        <dbReference type="ChEBI" id="CHEBI:18420"/>
        <label>2</label>
    </ligand>
</feature>
<evidence type="ECO:0000256" key="1">
    <source>
        <dbReference type="ARBA" id="ARBA00005289"/>
    </source>
</evidence>
<evidence type="ECO:0000256" key="4">
    <source>
        <dbReference type="ARBA" id="ARBA00022801"/>
    </source>
</evidence>
<dbReference type="GO" id="GO:0046854">
    <property type="term" value="P:phosphatidylinositol phosphate biosynthetic process"/>
    <property type="evidence" value="ECO:0007669"/>
    <property type="project" value="InterPro"/>
</dbReference>
<organism evidence="8 9">
    <name type="scientific">Piscinibacter sakaiensis</name>
    <name type="common">Ideonella sakaiensis</name>
    <dbReference type="NCBI Taxonomy" id="1547922"/>
    <lineage>
        <taxon>Bacteria</taxon>
        <taxon>Pseudomonadati</taxon>
        <taxon>Pseudomonadota</taxon>
        <taxon>Betaproteobacteria</taxon>
        <taxon>Burkholderiales</taxon>
        <taxon>Sphaerotilaceae</taxon>
        <taxon>Piscinibacter</taxon>
    </lineage>
</organism>
<dbReference type="STRING" id="1547922.ISF6_2319"/>
<evidence type="ECO:0000256" key="2">
    <source>
        <dbReference type="ARBA" id="ARBA00022475"/>
    </source>
</evidence>
<protein>
    <recommendedName>
        <fullName evidence="6">3'(2'),5'-bisphosphate nucleotidase CysQ</fullName>
        <ecNumber evidence="6">3.1.3.7</ecNumber>
    </recommendedName>
    <alternativeName>
        <fullName evidence="6">3'(2'),5-bisphosphonucleoside 3'(2')-phosphohydrolase</fullName>
    </alternativeName>
    <alternativeName>
        <fullName evidence="6">3'-phosphoadenosine 5'-phosphate phosphatase</fullName>
        <shortName evidence="6">PAP phosphatase</shortName>
    </alternativeName>
</protein>
<dbReference type="HAMAP" id="MF_02095">
    <property type="entry name" value="CysQ"/>
    <property type="match status" value="1"/>
</dbReference>
<accession>A0A0K8P1R4</accession>
<dbReference type="PROSITE" id="PS00630">
    <property type="entry name" value="IMP_2"/>
    <property type="match status" value="1"/>
</dbReference>
<dbReference type="GO" id="GO:0000103">
    <property type="term" value="P:sulfate assimilation"/>
    <property type="evidence" value="ECO:0007669"/>
    <property type="project" value="TreeGrafter"/>
</dbReference>
<comment type="function">
    <text evidence="6">Converts adenosine-3',5'-bisphosphate (PAP) to AMP.</text>
</comment>